<protein>
    <submittedName>
        <fullName evidence="1">BadM/Rrf2 family transcriptional regulator</fullName>
    </submittedName>
</protein>
<sequence>MMLTKGVEQAICIIVLLATQESNAPLASDEISRRLEVSPSYMKKIMRKLVVKKLVTSVPGTNGGISLAKDLEDIHMLEVIEAMEGPIAIFPDSGLIRKAFENGPHVQKGESLLRQVFRQADGLLIDYFSNITAADLLKESLGTNELPLLDWNKTSLGDYLNQKSGEKK</sequence>
<evidence type="ECO:0000313" key="1">
    <source>
        <dbReference type="EMBL" id="TCN25155.1"/>
    </source>
</evidence>
<dbReference type="SUPFAM" id="SSF46785">
    <property type="entry name" value="Winged helix' DNA-binding domain"/>
    <property type="match status" value="1"/>
</dbReference>
<dbReference type="GO" id="GO:0005829">
    <property type="term" value="C:cytosol"/>
    <property type="evidence" value="ECO:0007669"/>
    <property type="project" value="TreeGrafter"/>
</dbReference>
<dbReference type="PANTHER" id="PTHR33221:SF9">
    <property type="entry name" value="RRF2 FAMILY PROTEIN"/>
    <property type="match status" value="1"/>
</dbReference>
<dbReference type="EMBL" id="SLVV01000006">
    <property type="protein sequence ID" value="TCN25155.1"/>
    <property type="molecule type" value="Genomic_DNA"/>
</dbReference>
<comment type="caution">
    <text evidence="1">The sequence shown here is derived from an EMBL/GenBank/DDBJ whole genome shotgun (WGS) entry which is preliminary data.</text>
</comment>
<dbReference type="InterPro" id="IPR036390">
    <property type="entry name" value="WH_DNA-bd_sf"/>
</dbReference>
<organism evidence="1 2">
    <name type="scientific">Mesobacillus foraminis</name>
    <dbReference type="NCBI Taxonomy" id="279826"/>
    <lineage>
        <taxon>Bacteria</taxon>
        <taxon>Bacillati</taxon>
        <taxon>Bacillota</taxon>
        <taxon>Bacilli</taxon>
        <taxon>Bacillales</taxon>
        <taxon>Bacillaceae</taxon>
        <taxon>Mesobacillus</taxon>
    </lineage>
</organism>
<gene>
    <name evidence="1" type="ORF">EV146_106359</name>
</gene>
<dbReference type="RefSeq" id="WP_132006681.1">
    <property type="nucleotide sequence ID" value="NZ_JABUHM010000004.1"/>
</dbReference>
<dbReference type="Gene3D" id="1.10.10.10">
    <property type="entry name" value="Winged helix-like DNA-binding domain superfamily/Winged helix DNA-binding domain"/>
    <property type="match status" value="1"/>
</dbReference>
<name>A0A4R2BFB5_9BACI</name>
<dbReference type="GO" id="GO:0003700">
    <property type="term" value="F:DNA-binding transcription factor activity"/>
    <property type="evidence" value="ECO:0007669"/>
    <property type="project" value="TreeGrafter"/>
</dbReference>
<keyword evidence="2" id="KW-1185">Reference proteome</keyword>
<accession>A0A4R2BFB5</accession>
<dbReference type="NCBIfam" id="TIGR00738">
    <property type="entry name" value="rrf2_super"/>
    <property type="match status" value="1"/>
</dbReference>
<dbReference type="PANTHER" id="PTHR33221">
    <property type="entry name" value="WINGED HELIX-TURN-HELIX TRANSCRIPTIONAL REGULATOR, RRF2 FAMILY"/>
    <property type="match status" value="1"/>
</dbReference>
<evidence type="ECO:0000313" key="2">
    <source>
        <dbReference type="Proteomes" id="UP000295689"/>
    </source>
</evidence>
<dbReference type="InterPro" id="IPR036388">
    <property type="entry name" value="WH-like_DNA-bd_sf"/>
</dbReference>
<reference evidence="1 2" key="1">
    <citation type="journal article" date="2015" name="Stand. Genomic Sci.">
        <title>Genomic Encyclopedia of Bacterial and Archaeal Type Strains, Phase III: the genomes of soil and plant-associated and newly described type strains.</title>
        <authorList>
            <person name="Whitman W.B."/>
            <person name="Woyke T."/>
            <person name="Klenk H.P."/>
            <person name="Zhou Y."/>
            <person name="Lilburn T.G."/>
            <person name="Beck B.J."/>
            <person name="De Vos P."/>
            <person name="Vandamme P."/>
            <person name="Eisen J.A."/>
            <person name="Garrity G."/>
            <person name="Hugenholtz P."/>
            <person name="Kyrpides N.C."/>
        </authorList>
    </citation>
    <scope>NUCLEOTIDE SEQUENCE [LARGE SCALE GENOMIC DNA]</scope>
    <source>
        <strain evidence="1 2">CV53</strain>
    </source>
</reference>
<dbReference type="InterPro" id="IPR000944">
    <property type="entry name" value="Tscrpt_reg_Rrf2"/>
</dbReference>
<dbReference type="Proteomes" id="UP000295689">
    <property type="component" value="Unassembled WGS sequence"/>
</dbReference>
<dbReference type="Pfam" id="PF02082">
    <property type="entry name" value="Rrf2"/>
    <property type="match status" value="1"/>
</dbReference>
<dbReference type="PROSITE" id="PS51197">
    <property type="entry name" value="HTH_RRF2_2"/>
    <property type="match status" value="1"/>
</dbReference>
<dbReference type="AlphaFoldDB" id="A0A4R2BFB5"/>
<proteinExistence type="predicted"/>